<proteinExistence type="predicted"/>
<dbReference type="Proteomes" id="UP000799118">
    <property type="component" value="Unassembled WGS sequence"/>
</dbReference>
<dbReference type="EMBL" id="ML769393">
    <property type="protein sequence ID" value="KAE9407868.1"/>
    <property type="molecule type" value="Genomic_DNA"/>
</dbReference>
<accession>A0A6A4IF15</accession>
<protein>
    <recommendedName>
        <fullName evidence="3">F-box domain-containing protein</fullName>
    </recommendedName>
</protein>
<organism evidence="1 2">
    <name type="scientific">Gymnopus androsaceus JB14</name>
    <dbReference type="NCBI Taxonomy" id="1447944"/>
    <lineage>
        <taxon>Eukaryota</taxon>
        <taxon>Fungi</taxon>
        <taxon>Dikarya</taxon>
        <taxon>Basidiomycota</taxon>
        <taxon>Agaricomycotina</taxon>
        <taxon>Agaricomycetes</taxon>
        <taxon>Agaricomycetidae</taxon>
        <taxon>Agaricales</taxon>
        <taxon>Marasmiineae</taxon>
        <taxon>Omphalotaceae</taxon>
        <taxon>Gymnopus</taxon>
    </lineage>
</organism>
<keyword evidence="2" id="KW-1185">Reference proteome</keyword>
<dbReference type="AlphaFoldDB" id="A0A6A4IF15"/>
<feature type="non-terminal residue" evidence="1">
    <location>
        <position position="171"/>
    </location>
</feature>
<name>A0A6A4IF15_9AGAR</name>
<evidence type="ECO:0008006" key="3">
    <source>
        <dbReference type="Google" id="ProtNLM"/>
    </source>
</evidence>
<gene>
    <name evidence="1" type="ORF">BT96DRAFT_914247</name>
</gene>
<reference evidence="1" key="1">
    <citation type="journal article" date="2019" name="Environ. Microbiol.">
        <title>Fungal ecological strategies reflected in gene transcription - a case study of two litter decomposers.</title>
        <authorList>
            <person name="Barbi F."/>
            <person name="Kohler A."/>
            <person name="Barry K."/>
            <person name="Baskaran P."/>
            <person name="Daum C."/>
            <person name="Fauchery L."/>
            <person name="Ihrmark K."/>
            <person name="Kuo A."/>
            <person name="LaButti K."/>
            <person name="Lipzen A."/>
            <person name="Morin E."/>
            <person name="Grigoriev I.V."/>
            <person name="Henrissat B."/>
            <person name="Lindahl B."/>
            <person name="Martin F."/>
        </authorList>
    </citation>
    <scope>NUCLEOTIDE SEQUENCE</scope>
    <source>
        <strain evidence="1">JB14</strain>
    </source>
</reference>
<sequence>MSCFASLQELDIECPFLGTKFEQSLHILKTLCGSSLASFRLNLITVDPFTESQSPALVKVLEPIANCSNLLELDVMFPWQESSERCTVVPIQDVWDTPSFTFTFLKFCKLVFEAIEFECFLQRHPNVERLMYISPIDIRSELRPDLPKLSGFEGLICDFITLSLDARPHRL</sequence>
<evidence type="ECO:0000313" key="1">
    <source>
        <dbReference type="EMBL" id="KAE9407868.1"/>
    </source>
</evidence>
<evidence type="ECO:0000313" key="2">
    <source>
        <dbReference type="Proteomes" id="UP000799118"/>
    </source>
</evidence>